<dbReference type="Pfam" id="PF06227">
    <property type="entry name" value="Poxv_Bcl-2-like"/>
    <property type="match status" value="1"/>
</dbReference>
<keyword evidence="2" id="KW-1185">Reference proteome</keyword>
<proteinExistence type="predicted"/>
<protein>
    <submittedName>
        <fullName evidence="1">Alpha-amanitin target</fullName>
    </submittedName>
</protein>
<name>A0A223FML5_9POXV</name>
<reference evidence="1 2" key="1">
    <citation type="journal article" date="2017" name="Virus Genes">
        <title>Two novel poxviruses with unusual genome rearrangements: NY_014 and Murmansk.</title>
        <authorList>
            <person name="Smithson C."/>
            <person name="Meyer H."/>
            <person name="Gigante C.M."/>
            <person name="Gao J."/>
            <person name="Zhao H."/>
            <person name="Batra D."/>
            <person name="Damon I."/>
            <person name="Upton C."/>
            <person name="Li Y."/>
        </authorList>
    </citation>
    <scope>NUCLEOTIDE SEQUENCE [LARGE SCALE GENOMIC DNA]</scope>
    <source>
        <strain evidence="1 2">LEIV-11411</strain>
    </source>
</reference>
<evidence type="ECO:0000313" key="1">
    <source>
        <dbReference type="EMBL" id="AST09222.1"/>
    </source>
</evidence>
<dbReference type="OrthoDB" id="23212at10239"/>
<accession>A0A223FML5</accession>
<evidence type="ECO:0000313" key="2">
    <source>
        <dbReference type="Proteomes" id="UP000217350"/>
    </source>
</evidence>
<dbReference type="EMBL" id="MF001304">
    <property type="protein sequence ID" value="AST09222.1"/>
    <property type="molecule type" value="Genomic_DNA"/>
</dbReference>
<dbReference type="Proteomes" id="UP000217350">
    <property type="component" value="Segment"/>
</dbReference>
<sequence length="222" mass="26244">MDNEMDKKISTIIRSMHIDDISEIVNELDLPKQCSIDFVIDKTCEVMRDRWLTKMYMIELINYMPFSKIVSLYELRGYFKLVKAYLSIIKNINIDVLGPLFKEFMSYDKLAIEHYGVCFIRNICKDLLKKEEHKKLEGTVDDYDDDTFEFERMYDVNLYRRMKRSADGNYIVDPVSFTQKVFGFTSILAKNGVANGIYVFSLNIDGNIMRNFIPYLKNKFRV</sequence>
<organism evidence="1 2">
    <name type="scientific">Murmansk poxvirus</name>
    <dbReference type="NCBI Taxonomy" id="2025359"/>
    <lineage>
        <taxon>Viruses</taxon>
        <taxon>Varidnaviria</taxon>
        <taxon>Bamfordvirae</taxon>
        <taxon>Nucleocytoviricota</taxon>
        <taxon>Pokkesviricetes</taxon>
        <taxon>Chitovirales</taxon>
        <taxon>Poxviridae</taxon>
        <taxon>Chordopoxvirinae</taxon>
        <taxon>Centapoxvirus</taxon>
        <taxon>Centapoxvirus microtuspox</taxon>
        <taxon>Murmansk microtuspox virus</taxon>
    </lineage>
</organism>
<gene>
    <name evidence="1" type="ORF">Murmansk-027</name>
</gene>
<dbReference type="InterPro" id="IPR022819">
    <property type="entry name" value="Poxvirus_Bcl-2-like"/>
</dbReference>